<sequence>MSWGVLPIMSPEPQSADQLFADAVEKATATGLAHSGDIIVITSGVPLGVTGTTDTLKVVKI</sequence>
<dbReference type="InterPro" id="IPR015795">
    <property type="entry name" value="Pyrv_Knase_C"/>
</dbReference>
<proteinExistence type="predicted"/>
<dbReference type="SUPFAM" id="SSF52935">
    <property type="entry name" value="PK C-terminal domain-like"/>
    <property type="match status" value="1"/>
</dbReference>
<gene>
    <name evidence="2" type="primary">pyk_28</name>
    <name evidence="2" type="ORF">SDC9_118319</name>
</gene>
<name>A0A645C1E3_9ZZZZ</name>
<accession>A0A645C1E3</accession>
<dbReference type="Gene3D" id="3.40.1380.20">
    <property type="entry name" value="Pyruvate kinase, C-terminal domain"/>
    <property type="match status" value="1"/>
</dbReference>
<keyword evidence="2" id="KW-0670">Pyruvate</keyword>
<keyword evidence="2" id="KW-0808">Transferase</keyword>
<evidence type="ECO:0000313" key="2">
    <source>
        <dbReference type="EMBL" id="MPM71355.1"/>
    </source>
</evidence>
<organism evidence="2">
    <name type="scientific">bioreactor metagenome</name>
    <dbReference type="NCBI Taxonomy" id="1076179"/>
    <lineage>
        <taxon>unclassified sequences</taxon>
        <taxon>metagenomes</taxon>
        <taxon>ecological metagenomes</taxon>
    </lineage>
</organism>
<keyword evidence="2" id="KW-0418">Kinase</keyword>
<protein>
    <submittedName>
        <fullName evidence="2">Pyruvate kinase</fullName>
        <ecNumber evidence="2">2.7.1.40</ecNumber>
    </submittedName>
</protein>
<reference evidence="2" key="1">
    <citation type="submission" date="2019-08" db="EMBL/GenBank/DDBJ databases">
        <authorList>
            <person name="Kucharzyk K."/>
            <person name="Murdoch R.W."/>
            <person name="Higgins S."/>
            <person name="Loffler F."/>
        </authorList>
    </citation>
    <scope>NUCLEOTIDE SEQUENCE</scope>
</reference>
<dbReference type="Pfam" id="PF02887">
    <property type="entry name" value="PK_C"/>
    <property type="match status" value="1"/>
</dbReference>
<feature type="domain" description="Pyruvate kinase C-terminal" evidence="1">
    <location>
        <begin position="1"/>
        <end position="59"/>
    </location>
</feature>
<dbReference type="GO" id="GO:0016301">
    <property type="term" value="F:kinase activity"/>
    <property type="evidence" value="ECO:0007669"/>
    <property type="project" value="UniProtKB-KW"/>
</dbReference>
<evidence type="ECO:0000259" key="1">
    <source>
        <dbReference type="Pfam" id="PF02887"/>
    </source>
</evidence>
<comment type="caution">
    <text evidence="2">The sequence shown here is derived from an EMBL/GenBank/DDBJ whole genome shotgun (WGS) entry which is preliminary data.</text>
</comment>
<dbReference type="GO" id="GO:0004743">
    <property type="term" value="F:pyruvate kinase activity"/>
    <property type="evidence" value="ECO:0007669"/>
    <property type="project" value="UniProtKB-EC"/>
</dbReference>
<dbReference type="InterPro" id="IPR036918">
    <property type="entry name" value="Pyrv_Knase_C_sf"/>
</dbReference>
<dbReference type="EMBL" id="VSSQ01024063">
    <property type="protein sequence ID" value="MPM71355.1"/>
    <property type="molecule type" value="Genomic_DNA"/>
</dbReference>
<dbReference type="AlphaFoldDB" id="A0A645C1E3"/>
<dbReference type="EC" id="2.7.1.40" evidence="2"/>